<comment type="caution">
    <text evidence="1">The sequence shown here is derived from an EMBL/GenBank/DDBJ whole genome shotgun (WGS) entry which is preliminary data.</text>
</comment>
<protein>
    <submittedName>
        <fullName evidence="1">dUTP diphosphatase</fullName>
    </submittedName>
</protein>
<dbReference type="EMBL" id="MDLC01000008">
    <property type="protein sequence ID" value="ODS24528.1"/>
    <property type="molecule type" value="Genomic_DNA"/>
</dbReference>
<dbReference type="STRING" id="62101.AB835_03445"/>
<dbReference type="AlphaFoldDB" id="A0A1D2QSF9"/>
<accession>A0A1D2QSF9</accession>
<organism evidence="1 2">
    <name type="scientific">Candidatus Endobugula sertula</name>
    <name type="common">Bugula neritina bacterial symbiont</name>
    <dbReference type="NCBI Taxonomy" id="62101"/>
    <lineage>
        <taxon>Bacteria</taxon>
        <taxon>Pseudomonadati</taxon>
        <taxon>Pseudomonadota</taxon>
        <taxon>Gammaproteobacteria</taxon>
        <taxon>Cellvibrionales</taxon>
        <taxon>Cellvibrionaceae</taxon>
        <taxon>Candidatus Endobugula</taxon>
    </lineage>
</organism>
<reference evidence="1 2" key="1">
    <citation type="journal article" date="2016" name="Appl. Environ. Microbiol.">
        <title>Lack of Overt Genome Reduction in the Bryostatin-Producing Bryozoan Symbiont "Candidatus Endobugula sertula".</title>
        <authorList>
            <person name="Miller I.J."/>
            <person name="Vanee N."/>
            <person name="Fong S.S."/>
            <person name="Lim-Fong G.E."/>
            <person name="Kwan J.C."/>
        </authorList>
    </citation>
    <scope>NUCLEOTIDE SEQUENCE [LARGE SCALE GENOMIC DNA]</scope>
    <source>
        <strain evidence="1">AB1-4</strain>
    </source>
</reference>
<dbReference type="CDD" id="cd11527">
    <property type="entry name" value="NTP-PPase_dUTPase"/>
    <property type="match status" value="1"/>
</dbReference>
<dbReference type="InterPro" id="IPR014871">
    <property type="entry name" value="dUTPase/dCTP_pyrophosphatase"/>
</dbReference>
<proteinExistence type="predicted"/>
<dbReference type="Pfam" id="PF08761">
    <property type="entry name" value="dUTPase_2"/>
    <property type="match status" value="1"/>
</dbReference>
<evidence type="ECO:0000313" key="2">
    <source>
        <dbReference type="Proteomes" id="UP000242502"/>
    </source>
</evidence>
<name>A0A1D2QSF9_9GAMM</name>
<evidence type="ECO:0000313" key="1">
    <source>
        <dbReference type="EMBL" id="ODS24528.1"/>
    </source>
</evidence>
<gene>
    <name evidence="1" type="ORF">AB835_03445</name>
</gene>
<dbReference type="SUPFAM" id="SSF101386">
    <property type="entry name" value="all-alpha NTP pyrophosphatases"/>
    <property type="match status" value="1"/>
</dbReference>
<sequence>MLDLQESMNLRVHDNWRAQHYEWYRAIWVESAELMDHYGWKWWKKQIPDDEQIKLELVDIWHFGLSMLLMNHHSVDAIADELSSCLKNEHVDFRVALEEFASNTLSTKNFAIKKFATLLNAINMSFEELYIAYIGKNVLNFFRQDHGYKDGSYQKLWGGMEDNEHLVQIVNSLDTSNPNFKDNVYTCLSQRYSELCP</sequence>
<dbReference type="Proteomes" id="UP000242502">
    <property type="component" value="Unassembled WGS sequence"/>
</dbReference>
<dbReference type="Gene3D" id="1.10.4010.10">
    <property type="entry name" value="Type II deoxyuridine triphosphatase"/>
    <property type="match status" value="1"/>
</dbReference>